<dbReference type="CDD" id="cd01131">
    <property type="entry name" value="PilT"/>
    <property type="match status" value="1"/>
</dbReference>
<dbReference type="GO" id="GO:0005524">
    <property type="term" value="F:ATP binding"/>
    <property type="evidence" value="ECO:0007669"/>
    <property type="project" value="InterPro"/>
</dbReference>
<evidence type="ECO:0000313" key="3">
    <source>
        <dbReference type="Proteomes" id="UP000193427"/>
    </source>
</evidence>
<evidence type="ECO:0000313" key="2">
    <source>
        <dbReference type="EMBL" id="ARN23448.1"/>
    </source>
</evidence>
<dbReference type="Pfam" id="PF00437">
    <property type="entry name" value="T2SSE"/>
    <property type="match status" value="1"/>
</dbReference>
<evidence type="ECO:0000256" key="1">
    <source>
        <dbReference type="ARBA" id="ARBA00006611"/>
    </source>
</evidence>
<dbReference type="STRING" id="946333.A4W93_28090"/>
<dbReference type="KEGG" id="rgu:A4W93_28090"/>
<dbReference type="Gene3D" id="3.30.450.90">
    <property type="match status" value="1"/>
</dbReference>
<dbReference type="PANTHER" id="PTHR30486:SF12">
    <property type="entry name" value="TYPE IV PILUS ATPASE PILU"/>
    <property type="match status" value="1"/>
</dbReference>
<dbReference type="SUPFAM" id="SSF52540">
    <property type="entry name" value="P-loop containing nucleoside triphosphate hydrolases"/>
    <property type="match status" value="1"/>
</dbReference>
<dbReference type="OrthoDB" id="5790493at2"/>
<dbReference type="GO" id="GO:0016887">
    <property type="term" value="F:ATP hydrolysis activity"/>
    <property type="evidence" value="ECO:0007669"/>
    <property type="project" value="InterPro"/>
</dbReference>
<name>A0A1W6LGV3_9BURK</name>
<organism evidence="2 3">
    <name type="scientific">Piscinibacter gummiphilus</name>
    <dbReference type="NCBI Taxonomy" id="946333"/>
    <lineage>
        <taxon>Bacteria</taxon>
        <taxon>Pseudomonadati</taxon>
        <taxon>Pseudomonadota</taxon>
        <taxon>Betaproteobacteria</taxon>
        <taxon>Burkholderiales</taxon>
        <taxon>Sphaerotilaceae</taxon>
        <taxon>Piscinibacter</taxon>
    </lineage>
</organism>
<protein>
    <submittedName>
        <fullName evidence="2">Type IV pili twitching motility protein PilT</fullName>
    </submittedName>
</protein>
<accession>A0A1W6LGV3</accession>
<dbReference type="RefSeq" id="WP_085753770.1">
    <property type="nucleotide sequence ID" value="NZ_BSPR01000017.1"/>
</dbReference>
<dbReference type="InterPro" id="IPR006321">
    <property type="entry name" value="PilT/PilU"/>
</dbReference>
<dbReference type="PROSITE" id="PS00662">
    <property type="entry name" value="T2SP_E"/>
    <property type="match status" value="1"/>
</dbReference>
<keyword evidence="3" id="KW-1185">Reference proteome</keyword>
<dbReference type="Proteomes" id="UP000193427">
    <property type="component" value="Chromosome"/>
</dbReference>
<dbReference type="InterPro" id="IPR050921">
    <property type="entry name" value="T4SS_GSP_E_ATPase"/>
</dbReference>
<dbReference type="PANTHER" id="PTHR30486">
    <property type="entry name" value="TWITCHING MOTILITY PROTEIN PILT"/>
    <property type="match status" value="1"/>
</dbReference>
<dbReference type="EMBL" id="CP015118">
    <property type="protein sequence ID" value="ARN23448.1"/>
    <property type="molecule type" value="Genomic_DNA"/>
</dbReference>
<sequence length="378" mass="42197">MERDQASKFVNDLLRLMVSRNGSDLFLTADFPPAIKVDGKVTKVSPQPLTGQHTIALARAVMNDKQAAEFERTKECNFAISPQGIGRFRVNAFVQQSNIGLVMRTIPQTLPTIDALNLPQVLKDVTMTKRGLVIFVGATGSGKSTSLAAMVDFRNENSYGHIITIEDPVEFVHPHKNCIVTQREVGLDTEGWEQALKNTLRQAPDVILMGEIRDRETMEHAVAFAETGHLCMATLHANSANQALDRIINFFPEERRAQLLMDLSLNLKSLISQRLLPRQEGKGRIAAVEILLNTPLISDLIFKGEVSEIKEIMKKSRELGMQTFDQALFDLYENQLVTYEDALRNADSVNDLRLQIKLHSNRARNADLAAGTEHLTIV</sequence>
<dbReference type="NCBIfam" id="TIGR01420">
    <property type="entry name" value="pilT_fam"/>
    <property type="match status" value="1"/>
</dbReference>
<proteinExistence type="inferred from homology"/>
<dbReference type="FunFam" id="3.40.50.300:FF:001116">
    <property type="entry name" value="Type IV pili twitching motility protein PilT"/>
    <property type="match status" value="1"/>
</dbReference>
<reference evidence="2 3" key="1">
    <citation type="submission" date="2016-04" db="EMBL/GenBank/DDBJ databases">
        <title>Complete genome sequence of natural rubber-degrading, novel Gram-negative bacterium, Rhizobacter gummiphilus strain NS21.</title>
        <authorList>
            <person name="Tabata M."/>
            <person name="Kasai D."/>
            <person name="Fukuda M."/>
        </authorList>
    </citation>
    <scope>NUCLEOTIDE SEQUENCE [LARGE SCALE GENOMIC DNA]</scope>
    <source>
        <strain evidence="2 3">NS21</strain>
    </source>
</reference>
<dbReference type="AlphaFoldDB" id="A0A1W6LGV3"/>
<dbReference type="InterPro" id="IPR001482">
    <property type="entry name" value="T2SS/T4SS_dom"/>
</dbReference>
<gene>
    <name evidence="2" type="ORF">A4W93_28090</name>
</gene>
<dbReference type="InterPro" id="IPR027417">
    <property type="entry name" value="P-loop_NTPase"/>
</dbReference>
<comment type="similarity">
    <text evidence="1">Belongs to the GSP E family.</text>
</comment>
<dbReference type="Gene3D" id="3.40.50.300">
    <property type="entry name" value="P-loop containing nucleotide triphosphate hydrolases"/>
    <property type="match status" value="1"/>
</dbReference>